<comment type="caution">
    <text evidence="1">The sequence shown here is derived from an EMBL/GenBank/DDBJ whole genome shotgun (WGS) entry which is preliminary data.</text>
</comment>
<keyword evidence="2" id="KW-1185">Reference proteome</keyword>
<sequence length="240" mass="25371">MRRVVRGFWGPRVESAEALARRWKLTLDQLTGLLPAGGSGSVAGDVRTWRQIHSSGPATDLLQDEESLLDALHAAQEADGWSARIGYGVQLVLAAEPAWKIEVSGTGGGTSEFLLQSVVIGIRSPDSAEIPDAELLAAVAEVWEPDFGDVTDDDVLDALEDDGGFAVGEPSIGWIGYLSPGRAALLPDGMAAARKELRGGGVLLDVAPRGDVKDVLRAYLQLRDAGVLQPLPSPMERAAL</sequence>
<name>A0ABV2U377_9ACTN</name>
<dbReference type="Proteomes" id="UP001550044">
    <property type="component" value="Unassembled WGS sequence"/>
</dbReference>
<dbReference type="EMBL" id="JBEXIP010000003">
    <property type="protein sequence ID" value="MET8432280.1"/>
    <property type="molecule type" value="Genomic_DNA"/>
</dbReference>
<proteinExistence type="predicted"/>
<dbReference type="RefSeq" id="WP_356708754.1">
    <property type="nucleotide sequence ID" value="NZ_JBEXIP010000003.1"/>
</dbReference>
<gene>
    <name evidence="1" type="ORF">ABZV61_05645</name>
</gene>
<organism evidence="1 2">
    <name type="scientific">Streptomyces sp. 900116325</name>
    <dbReference type="NCBI Taxonomy" id="3154295"/>
    <lineage>
        <taxon>Bacteria</taxon>
        <taxon>Bacillati</taxon>
        <taxon>Actinomycetota</taxon>
        <taxon>Actinomycetes</taxon>
        <taxon>Kitasatosporales</taxon>
        <taxon>Streptomycetaceae</taxon>
        <taxon>Streptomyces</taxon>
    </lineage>
</organism>
<evidence type="ECO:0000313" key="1">
    <source>
        <dbReference type="EMBL" id="MET8432280.1"/>
    </source>
</evidence>
<protein>
    <submittedName>
        <fullName evidence="1">Uncharacterized protein</fullName>
    </submittedName>
</protein>
<evidence type="ECO:0000313" key="2">
    <source>
        <dbReference type="Proteomes" id="UP001550044"/>
    </source>
</evidence>
<reference evidence="1 2" key="1">
    <citation type="submission" date="2024-06" db="EMBL/GenBank/DDBJ databases">
        <title>The Natural Products Discovery Center: Release of the First 8490 Sequenced Strains for Exploring Actinobacteria Biosynthetic Diversity.</title>
        <authorList>
            <person name="Kalkreuter E."/>
            <person name="Kautsar S.A."/>
            <person name="Yang D."/>
            <person name="Bader C.D."/>
            <person name="Teijaro C.N."/>
            <person name="Fluegel L."/>
            <person name="Davis C.M."/>
            <person name="Simpson J.R."/>
            <person name="Lauterbach L."/>
            <person name="Steele A.D."/>
            <person name="Gui C."/>
            <person name="Meng S."/>
            <person name="Li G."/>
            <person name="Viehrig K."/>
            <person name="Ye F."/>
            <person name="Su P."/>
            <person name="Kiefer A.F."/>
            <person name="Nichols A."/>
            <person name="Cepeda A.J."/>
            <person name="Yan W."/>
            <person name="Fan B."/>
            <person name="Jiang Y."/>
            <person name="Adhikari A."/>
            <person name="Zheng C.-J."/>
            <person name="Schuster L."/>
            <person name="Cowan T.M."/>
            <person name="Smanski M.J."/>
            <person name="Chevrette M.G."/>
            <person name="De Carvalho L.P.S."/>
            <person name="Shen B."/>
        </authorList>
    </citation>
    <scope>NUCLEOTIDE SEQUENCE [LARGE SCALE GENOMIC DNA]</scope>
    <source>
        <strain evidence="1 2">NPDC005137</strain>
    </source>
</reference>
<accession>A0ABV2U377</accession>